<evidence type="ECO:0000313" key="2">
    <source>
        <dbReference type="EMBL" id="GBM72796.1"/>
    </source>
</evidence>
<feature type="transmembrane region" description="Helical" evidence="1">
    <location>
        <begin position="26"/>
        <end position="49"/>
    </location>
</feature>
<reference evidence="2 3" key="1">
    <citation type="journal article" date="2019" name="Sci. Rep.">
        <title>Orb-weaving spider Araneus ventricosus genome elucidates the spidroin gene catalogue.</title>
        <authorList>
            <person name="Kono N."/>
            <person name="Nakamura H."/>
            <person name="Ohtoshi R."/>
            <person name="Moran D.A.P."/>
            <person name="Shinohara A."/>
            <person name="Yoshida Y."/>
            <person name="Fujiwara M."/>
            <person name="Mori M."/>
            <person name="Tomita M."/>
            <person name="Arakawa K."/>
        </authorList>
    </citation>
    <scope>NUCLEOTIDE SEQUENCE [LARGE SCALE GENOMIC DNA]</scope>
</reference>
<sequence length="159" mass="17350">MGFAFSGDCFGTFAFPVILEILLEEYGLNGAFLILGGIALNVIPAALLLKTPYWLVEKRKSTTLDPESKPNKPYTLETAASKSPKQLGAVMVLPANKTAKSYTYGILNACFVSDALPSFEVHHKSSIFFSQFPITKENATLVKASCVYNDNDGFVWGKN</sequence>
<dbReference type="PANTHER" id="PTHR11360">
    <property type="entry name" value="MONOCARBOXYLATE TRANSPORTER"/>
    <property type="match status" value="1"/>
</dbReference>
<dbReference type="PANTHER" id="PTHR11360:SF303">
    <property type="entry name" value="MAJOR FACILITATOR SUPERFAMILY (MFS) PROFILE DOMAIN-CONTAINING PROTEIN"/>
    <property type="match status" value="1"/>
</dbReference>
<evidence type="ECO:0000313" key="3">
    <source>
        <dbReference type="Proteomes" id="UP000499080"/>
    </source>
</evidence>
<gene>
    <name evidence="2" type="ORF">AVEN_230351_1</name>
</gene>
<dbReference type="SUPFAM" id="SSF103473">
    <property type="entry name" value="MFS general substrate transporter"/>
    <property type="match status" value="1"/>
</dbReference>
<accession>A0A4Y2I6P5</accession>
<keyword evidence="3" id="KW-1185">Reference proteome</keyword>
<dbReference type="GO" id="GO:0008028">
    <property type="term" value="F:monocarboxylic acid transmembrane transporter activity"/>
    <property type="evidence" value="ECO:0007669"/>
    <property type="project" value="TreeGrafter"/>
</dbReference>
<evidence type="ECO:0008006" key="4">
    <source>
        <dbReference type="Google" id="ProtNLM"/>
    </source>
</evidence>
<dbReference type="OrthoDB" id="6422522at2759"/>
<comment type="caution">
    <text evidence="2">The sequence shown here is derived from an EMBL/GenBank/DDBJ whole genome shotgun (WGS) entry which is preliminary data.</text>
</comment>
<proteinExistence type="predicted"/>
<keyword evidence="1" id="KW-1133">Transmembrane helix</keyword>
<organism evidence="2 3">
    <name type="scientific">Araneus ventricosus</name>
    <name type="common">Orbweaver spider</name>
    <name type="synonym">Epeira ventricosa</name>
    <dbReference type="NCBI Taxonomy" id="182803"/>
    <lineage>
        <taxon>Eukaryota</taxon>
        <taxon>Metazoa</taxon>
        <taxon>Ecdysozoa</taxon>
        <taxon>Arthropoda</taxon>
        <taxon>Chelicerata</taxon>
        <taxon>Arachnida</taxon>
        <taxon>Araneae</taxon>
        <taxon>Araneomorphae</taxon>
        <taxon>Entelegynae</taxon>
        <taxon>Araneoidea</taxon>
        <taxon>Araneidae</taxon>
        <taxon>Araneus</taxon>
    </lineage>
</organism>
<name>A0A4Y2I6P5_ARAVE</name>
<protein>
    <recommendedName>
        <fullName evidence="4">Major facilitator superfamily (MFS) profile domain-containing protein</fullName>
    </recommendedName>
</protein>
<dbReference type="EMBL" id="BGPR01002400">
    <property type="protein sequence ID" value="GBM72796.1"/>
    <property type="molecule type" value="Genomic_DNA"/>
</dbReference>
<dbReference type="AlphaFoldDB" id="A0A4Y2I6P5"/>
<keyword evidence="1" id="KW-0812">Transmembrane</keyword>
<dbReference type="InterPro" id="IPR036259">
    <property type="entry name" value="MFS_trans_sf"/>
</dbReference>
<dbReference type="Proteomes" id="UP000499080">
    <property type="component" value="Unassembled WGS sequence"/>
</dbReference>
<evidence type="ECO:0000256" key="1">
    <source>
        <dbReference type="SAM" id="Phobius"/>
    </source>
</evidence>
<dbReference type="InterPro" id="IPR050327">
    <property type="entry name" value="Proton-linked_MCT"/>
</dbReference>
<keyword evidence="1" id="KW-0472">Membrane</keyword>